<evidence type="ECO:0000313" key="1">
    <source>
        <dbReference type="EMBL" id="OGL79245.1"/>
    </source>
</evidence>
<gene>
    <name evidence="1" type="ORF">A3E39_00495</name>
</gene>
<reference evidence="1 2" key="1">
    <citation type="journal article" date="2016" name="Nat. Commun.">
        <title>Thousands of microbial genomes shed light on interconnected biogeochemical processes in an aquifer system.</title>
        <authorList>
            <person name="Anantharaman K."/>
            <person name="Brown C.T."/>
            <person name="Hug L.A."/>
            <person name="Sharon I."/>
            <person name="Castelle C.J."/>
            <person name="Probst A.J."/>
            <person name="Thomas B.C."/>
            <person name="Singh A."/>
            <person name="Wilkins M.J."/>
            <person name="Karaoz U."/>
            <person name="Brodie E.L."/>
            <person name="Williams K.H."/>
            <person name="Hubbard S.S."/>
            <person name="Banfield J.F."/>
        </authorList>
    </citation>
    <scope>NUCLEOTIDE SEQUENCE [LARGE SCALE GENOMIC DNA]</scope>
</reference>
<protein>
    <submittedName>
        <fullName evidence="1">Uncharacterized protein</fullName>
    </submittedName>
</protein>
<proteinExistence type="predicted"/>
<organism evidence="1 2">
    <name type="scientific">Candidatus Uhrbacteria bacterium RIFCSPHIGHO2_12_FULL_60_25</name>
    <dbReference type="NCBI Taxonomy" id="1802399"/>
    <lineage>
        <taxon>Bacteria</taxon>
        <taxon>Candidatus Uhriibacteriota</taxon>
    </lineage>
</organism>
<dbReference type="AlphaFoldDB" id="A0A1F7ULX7"/>
<sequence>MAQRLEIVNGPSKFDLMTSLFHGETEDQHRQVQFEVKDADGRKASKAVTIGGVEREDGSGESWLIHGYMMVVNVPWRRITGYYSSRTRKGWIEES</sequence>
<evidence type="ECO:0000313" key="2">
    <source>
        <dbReference type="Proteomes" id="UP000176603"/>
    </source>
</evidence>
<comment type="caution">
    <text evidence="1">The sequence shown here is derived from an EMBL/GenBank/DDBJ whole genome shotgun (WGS) entry which is preliminary data.</text>
</comment>
<dbReference type="Proteomes" id="UP000176603">
    <property type="component" value="Unassembled WGS sequence"/>
</dbReference>
<accession>A0A1F7ULX7</accession>
<name>A0A1F7ULX7_9BACT</name>
<dbReference type="STRING" id="1802399.A3E39_00495"/>
<dbReference type="EMBL" id="MGEH01000015">
    <property type="protein sequence ID" value="OGL79245.1"/>
    <property type="molecule type" value="Genomic_DNA"/>
</dbReference>